<dbReference type="InterPro" id="IPR007074">
    <property type="entry name" value="LicD/FKTN/FKRP_NTP_transf"/>
</dbReference>
<dbReference type="InterPro" id="IPR052942">
    <property type="entry name" value="LPS_cholinephosphotransferase"/>
</dbReference>
<dbReference type="RefSeq" id="WP_191710891.1">
    <property type="nucleotide sequence ID" value="NZ_JACSPQ010000053.1"/>
</dbReference>
<evidence type="ECO:0000313" key="3">
    <source>
        <dbReference type="Proteomes" id="UP000616346"/>
    </source>
</evidence>
<reference evidence="2 3" key="1">
    <citation type="submission" date="2020-08" db="EMBL/GenBank/DDBJ databases">
        <title>A Genomic Blueprint of the Chicken Gut Microbiome.</title>
        <authorList>
            <person name="Gilroy R."/>
            <person name="Ravi A."/>
            <person name="Getino M."/>
            <person name="Pursley I."/>
            <person name="Horton D.L."/>
            <person name="Alikhan N.-F."/>
            <person name="Baker D."/>
            <person name="Gharbi K."/>
            <person name="Hall N."/>
            <person name="Watson M."/>
            <person name="Adriaenssens E.M."/>
            <person name="Foster-Nyarko E."/>
            <person name="Jarju S."/>
            <person name="Secka A."/>
            <person name="Antonio M."/>
            <person name="Oren A."/>
            <person name="Chaudhuri R."/>
            <person name="La Ragione R.M."/>
            <person name="Hildebrand F."/>
            <person name="Pallen M.J."/>
        </authorList>
    </citation>
    <scope>NUCLEOTIDE SEQUENCE [LARGE SCALE GENOMIC DNA]</scope>
    <source>
        <strain evidence="2 3">Sa1YUN3</strain>
    </source>
</reference>
<sequence length="271" mass="31780">MKNPFLTEYVKRNLRACQLKQLGILEEIDRICRKHQIPYWLDGGSLLGAVRHGGFIPWDDDIDLAMRLEDLQRFIRIAPSELRDGLFLQTPETDPSSKEPIIKIRDLNSLYLESGDNMRGDYQKGLFVDIFPFIDYPSVPKPWVKKFTKGISTAYSILHAPHYYSLRSLAEFFWFGAKYGIYRTVWNILCMLYPKDTYISNVLINNGYGIMHRRDSIFPLGEIEFEGKRFSAPCNPDAYLKDLYRNYMDIPPEDKRKIHAIYLHPELLDNR</sequence>
<evidence type="ECO:0000313" key="2">
    <source>
        <dbReference type="EMBL" id="MBD8003333.1"/>
    </source>
</evidence>
<evidence type="ECO:0000259" key="1">
    <source>
        <dbReference type="Pfam" id="PF04991"/>
    </source>
</evidence>
<dbReference type="Proteomes" id="UP000616346">
    <property type="component" value="Unassembled WGS sequence"/>
</dbReference>
<accession>A0ABR8VF16</accession>
<keyword evidence="3" id="KW-1185">Reference proteome</keyword>
<feature type="domain" description="LicD/FKTN/FKRP nucleotidyltransferase" evidence="1">
    <location>
        <begin position="32"/>
        <end position="245"/>
    </location>
</feature>
<organism evidence="2 3">
    <name type="scientific">Phocaeicola faecium</name>
    <dbReference type="NCBI Taxonomy" id="2762213"/>
    <lineage>
        <taxon>Bacteria</taxon>
        <taxon>Pseudomonadati</taxon>
        <taxon>Bacteroidota</taxon>
        <taxon>Bacteroidia</taxon>
        <taxon>Bacteroidales</taxon>
        <taxon>Bacteroidaceae</taxon>
        <taxon>Phocaeicola</taxon>
    </lineage>
</organism>
<comment type="caution">
    <text evidence="2">The sequence shown here is derived from an EMBL/GenBank/DDBJ whole genome shotgun (WGS) entry which is preliminary data.</text>
</comment>
<dbReference type="EMBL" id="JACSPQ010000053">
    <property type="protein sequence ID" value="MBD8003333.1"/>
    <property type="molecule type" value="Genomic_DNA"/>
</dbReference>
<name>A0ABR8VF16_9BACT</name>
<gene>
    <name evidence="2" type="ORF">H9626_14195</name>
</gene>
<dbReference type="PANTHER" id="PTHR43404:SF2">
    <property type="entry name" value="LIPOPOLYSACCHARIDE CHOLINEPHOSPHOTRANSFERASE LICD"/>
    <property type="match status" value="1"/>
</dbReference>
<proteinExistence type="predicted"/>
<dbReference type="Pfam" id="PF04991">
    <property type="entry name" value="LicD"/>
    <property type="match status" value="1"/>
</dbReference>
<dbReference type="PANTHER" id="PTHR43404">
    <property type="entry name" value="LIPOPOLYSACCHARIDE CHOLINEPHOSPHOTRANSFERASE LICD"/>
    <property type="match status" value="1"/>
</dbReference>
<protein>
    <submittedName>
        <fullName evidence="2">LicD family protein</fullName>
    </submittedName>
</protein>